<keyword evidence="3" id="KW-1185">Reference proteome</keyword>
<reference evidence="2 3" key="1">
    <citation type="submission" date="2015-04" db="EMBL/GenBank/DDBJ databases">
        <title>Comparative genomics of rhizobia nodulating Arachis hypogaea in China.</title>
        <authorList>
            <person name="Li Y."/>
        </authorList>
    </citation>
    <scope>NUCLEOTIDE SEQUENCE [LARGE SCALE GENOMIC DNA]</scope>
    <source>
        <strain evidence="2 3">CCBAU 51757</strain>
    </source>
</reference>
<feature type="domain" description="Carbohydrate-binding/sugar hydrolysis" evidence="1">
    <location>
        <begin position="18"/>
        <end position="175"/>
    </location>
</feature>
<dbReference type="Pfam" id="PF05048">
    <property type="entry name" value="NosD"/>
    <property type="match status" value="1"/>
</dbReference>
<organism evidence="2 3">
    <name type="scientific">Bradyrhizobium nanningense</name>
    <dbReference type="NCBI Taxonomy" id="1325118"/>
    <lineage>
        <taxon>Bacteria</taxon>
        <taxon>Pseudomonadati</taxon>
        <taxon>Pseudomonadota</taxon>
        <taxon>Alphaproteobacteria</taxon>
        <taxon>Hyphomicrobiales</taxon>
        <taxon>Nitrobacteraceae</taxon>
        <taxon>Bradyrhizobium</taxon>
    </lineage>
</organism>
<dbReference type="SMART" id="SM00710">
    <property type="entry name" value="PbH1"/>
    <property type="match status" value="9"/>
</dbReference>
<dbReference type="SUPFAM" id="SSF51126">
    <property type="entry name" value="Pectin lyase-like"/>
    <property type="match status" value="1"/>
</dbReference>
<dbReference type="AlphaFoldDB" id="A0A4Q0SGA6"/>
<dbReference type="InterPro" id="IPR022441">
    <property type="entry name" value="Para_beta_helix_rpt-2"/>
</dbReference>
<evidence type="ECO:0000313" key="3">
    <source>
        <dbReference type="Proteomes" id="UP000289546"/>
    </source>
</evidence>
<sequence length="406" mass="44928">MRRFPRDAAALQPLIDATPTGGVLHLAHGVYAAPGVVNRPMRIEGEPGAVVDGGGVGSIMTVTADDVQVVGLTFRNSGERHESTDSAVRVRGKHGVFRDNLIEDCLFGFELKQSDMNIIRRNRISSKELPEALRGDAIRVWYSNGNRIEDNEIFRTRDTVVWYSRENTINGNRIRDSRYGVHLMYAHQNDLRHNVLVANTVGVFLMYANDNVLADNVIQYSQGPSGIGIGFKESSGARIEHNDVFANARGLFMDASPYDPESHNAFKANRFAYNGVAVAFHSGWEGNAFEDNAFFGNHAQAMVAGGGSAQRNVWSGNFWDSYDGFDRNHDGAGDTPYRVWTWADRLWMDVPDAQFFRGAPSLEMIDLVERLGSLTEPRLVLADPAPRIDAVADAGVRSAQVKEVLR</sequence>
<accession>A0A4Q0SGA6</accession>
<proteinExistence type="predicted"/>
<dbReference type="NCBIfam" id="TIGR03804">
    <property type="entry name" value="para_beta_helix"/>
    <property type="match status" value="1"/>
</dbReference>
<comment type="caution">
    <text evidence="2">The sequence shown here is derived from an EMBL/GenBank/DDBJ whole genome shotgun (WGS) entry which is preliminary data.</text>
</comment>
<protein>
    <recommendedName>
        <fullName evidence="1">Carbohydrate-binding/sugar hydrolysis domain-containing protein</fullName>
    </recommendedName>
</protein>
<dbReference type="NCBIfam" id="TIGR04247">
    <property type="entry name" value="NosD_copper_fam"/>
    <property type="match status" value="1"/>
</dbReference>
<dbReference type="EMBL" id="LBJQ01000006">
    <property type="protein sequence ID" value="RXH38152.1"/>
    <property type="molecule type" value="Genomic_DNA"/>
</dbReference>
<name>A0A4Q0SGA6_9BRAD</name>
<dbReference type="InterPro" id="IPR006633">
    <property type="entry name" value="Carb-bd_sugar_hydrolysis-dom"/>
</dbReference>
<dbReference type="InterPro" id="IPR006626">
    <property type="entry name" value="PbH1"/>
</dbReference>
<dbReference type="InterPro" id="IPR007742">
    <property type="entry name" value="NosD_dom"/>
</dbReference>
<dbReference type="SMART" id="SM00722">
    <property type="entry name" value="CASH"/>
    <property type="match status" value="1"/>
</dbReference>
<dbReference type="Gene3D" id="2.160.20.10">
    <property type="entry name" value="Single-stranded right-handed beta-helix, Pectin lyase-like"/>
    <property type="match status" value="1"/>
</dbReference>
<dbReference type="InterPro" id="IPR026464">
    <property type="entry name" value="NosD_copper_fam"/>
</dbReference>
<dbReference type="InterPro" id="IPR011050">
    <property type="entry name" value="Pectin_lyase_fold/virulence"/>
</dbReference>
<dbReference type="Proteomes" id="UP000289546">
    <property type="component" value="Unassembled WGS sequence"/>
</dbReference>
<gene>
    <name evidence="2" type="ORF">XH99_02335</name>
</gene>
<evidence type="ECO:0000313" key="2">
    <source>
        <dbReference type="EMBL" id="RXH38152.1"/>
    </source>
</evidence>
<evidence type="ECO:0000259" key="1">
    <source>
        <dbReference type="SMART" id="SM00722"/>
    </source>
</evidence>
<dbReference type="InterPro" id="IPR012334">
    <property type="entry name" value="Pectin_lyas_fold"/>
</dbReference>